<accession>A0A517MBK8</accession>
<feature type="compositionally biased region" description="Basic and acidic residues" evidence="1">
    <location>
        <begin position="300"/>
        <end position="324"/>
    </location>
</feature>
<feature type="region of interest" description="Disordered" evidence="1">
    <location>
        <begin position="93"/>
        <end position="118"/>
    </location>
</feature>
<feature type="region of interest" description="Disordered" evidence="1">
    <location>
        <begin position="284"/>
        <end position="330"/>
    </location>
</feature>
<reference evidence="2 3" key="1">
    <citation type="submission" date="2019-02" db="EMBL/GenBank/DDBJ databases">
        <title>Deep-cultivation of Planctomycetes and their phenomic and genomic characterization uncovers novel biology.</title>
        <authorList>
            <person name="Wiegand S."/>
            <person name="Jogler M."/>
            <person name="Boedeker C."/>
            <person name="Pinto D."/>
            <person name="Vollmers J."/>
            <person name="Rivas-Marin E."/>
            <person name="Kohn T."/>
            <person name="Peeters S.H."/>
            <person name="Heuer A."/>
            <person name="Rast P."/>
            <person name="Oberbeckmann S."/>
            <person name="Bunk B."/>
            <person name="Jeske O."/>
            <person name="Meyerdierks A."/>
            <person name="Storesund J.E."/>
            <person name="Kallscheuer N."/>
            <person name="Luecker S."/>
            <person name="Lage O.M."/>
            <person name="Pohl T."/>
            <person name="Merkel B.J."/>
            <person name="Hornburger P."/>
            <person name="Mueller R.-W."/>
            <person name="Bruemmer F."/>
            <person name="Labrenz M."/>
            <person name="Spormann A.M."/>
            <person name="Op den Camp H."/>
            <person name="Overmann J."/>
            <person name="Amann R."/>
            <person name="Jetten M.S.M."/>
            <person name="Mascher T."/>
            <person name="Medema M.H."/>
            <person name="Devos D.P."/>
            <person name="Kaster A.-K."/>
            <person name="Ovreas L."/>
            <person name="Rohde M."/>
            <person name="Galperin M.Y."/>
            <person name="Jogler C."/>
        </authorList>
    </citation>
    <scope>NUCLEOTIDE SEQUENCE [LARGE SCALE GENOMIC DNA]</scope>
    <source>
        <strain evidence="2 3">FF011L</strain>
    </source>
</reference>
<protein>
    <submittedName>
        <fullName evidence="2">Uncharacterized protein</fullName>
    </submittedName>
</protein>
<sequence>MPTKASVLTKIFLMGAISFAAVWVGGAGSLSAQVYSHSNAFPHDSNRYQGLPPGSIILSETILHENVGQPPKIYWYPVPVETVYPAVPAMTPIPTPVPDTPETRAEGMEDDDSDPNDCLRPGSESWDRMVELIRENARLEAAVGKAEEIAEIRQEILQDRLEQLKTKLAKQEVRMDDNAEILERRRLTLAEQAVQVAQQAEAIEQRAEELAQQEQQLTQAKKVVSERLSHAEQSFLKKQKAIAEGMRRVEETKAAAAKMADKMKAESAKTVERMNELESQLGIAQERADELAEELATSNEHLESARKREQAWKKERERMQQELKKGRKRS</sequence>
<dbReference type="AlphaFoldDB" id="A0A517MBK8"/>
<dbReference type="OrthoDB" id="10020667at2"/>
<evidence type="ECO:0000313" key="3">
    <source>
        <dbReference type="Proteomes" id="UP000320672"/>
    </source>
</evidence>
<keyword evidence="3" id="KW-1185">Reference proteome</keyword>
<dbReference type="KEGG" id="rml:FF011L_09820"/>
<proteinExistence type="predicted"/>
<dbReference type="RefSeq" id="WP_145350540.1">
    <property type="nucleotide sequence ID" value="NZ_CP036262.1"/>
</dbReference>
<dbReference type="EMBL" id="CP036262">
    <property type="protein sequence ID" value="QDS92245.1"/>
    <property type="molecule type" value="Genomic_DNA"/>
</dbReference>
<gene>
    <name evidence="2" type="ORF">FF011L_09820</name>
</gene>
<evidence type="ECO:0000313" key="2">
    <source>
        <dbReference type="EMBL" id="QDS92245.1"/>
    </source>
</evidence>
<name>A0A517MBK8_9BACT</name>
<organism evidence="2 3">
    <name type="scientific">Roseimaritima multifibrata</name>
    <dbReference type="NCBI Taxonomy" id="1930274"/>
    <lineage>
        <taxon>Bacteria</taxon>
        <taxon>Pseudomonadati</taxon>
        <taxon>Planctomycetota</taxon>
        <taxon>Planctomycetia</taxon>
        <taxon>Pirellulales</taxon>
        <taxon>Pirellulaceae</taxon>
        <taxon>Roseimaritima</taxon>
    </lineage>
</organism>
<dbReference type="Proteomes" id="UP000320672">
    <property type="component" value="Chromosome"/>
</dbReference>
<evidence type="ECO:0000256" key="1">
    <source>
        <dbReference type="SAM" id="MobiDB-lite"/>
    </source>
</evidence>